<dbReference type="GO" id="GO:0016787">
    <property type="term" value="F:hydrolase activity"/>
    <property type="evidence" value="ECO:0007669"/>
    <property type="project" value="InterPro"/>
</dbReference>
<comment type="caution">
    <text evidence="2">The sequence shown here is derived from an EMBL/GenBank/DDBJ whole genome shotgun (WGS) entry which is preliminary data.</text>
</comment>
<dbReference type="InterPro" id="IPR004963">
    <property type="entry name" value="PAE/NOTUM"/>
</dbReference>
<dbReference type="Pfam" id="PF03283">
    <property type="entry name" value="PAE"/>
    <property type="match status" value="1"/>
</dbReference>
<sequence length="451" mass="47990">MPMSCPPRASALVTALVALWGLVSAPSVVAGAQPATQRSIDTSVYGNATCNDGSVARYYVRKTTKAAYRKKWLIVFQGGGSCFSNASCLERWNDLDGTSPPIGSHDNMVGDGGAANMSDFDHQGILDEDGNSPLTLLANPFRHFNKIHVHYCSSDTWKGRGGQQTMTGLDANGLPLEMPIVFNGAHIAEAVVDIVKKGKVDSGGGGVTVDPRYRPDDASSEVVLYGQSAGAGGLASHLDQLAAHLKSPPVIEGGPTVWGIIDSSDAVGLDLSVKDQNVLKALSYWSGGSADVVISENISVDQSCGDAYPTYPDRHLCNNAGRLLLEYITTPAFVAENAHDGVIHGDYEWDEINNPDGLSTQQIRAGITAGGALFPAWMGVFRPNFSKREHVQGMNNGTFLATDDGSHPAPPRMVRTGKTSRVSLAYALSCYRDKQNGQTTSACRFVNKTAR</sequence>
<evidence type="ECO:0008006" key="4">
    <source>
        <dbReference type="Google" id="ProtNLM"/>
    </source>
</evidence>
<dbReference type="PANTHER" id="PTHR21562:SF122">
    <property type="entry name" value="PALMITOLEOYL-PROTEIN CARBOXYLESTERASE NOTUM"/>
    <property type="match status" value="1"/>
</dbReference>
<organism evidence="2 3">
    <name type="scientific">Ideonella aquatica</name>
    <dbReference type="NCBI Taxonomy" id="2824119"/>
    <lineage>
        <taxon>Bacteria</taxon>
        <taxon>Pseudomonadati</taxon>
        <taxon>Pseudomonadota</taxon>
        <taxon>Betaproteobacteria</taxon>
        <taxon>Burkholderiales</taxon>
        <taxon>Sphaerotilaceae</taxon>
        <taxon>Ideonella</taxon>
    </lineage>
</organism>
<gene>
    <name evidence="2" type="ORF">KAK06_13675</name>
</gene>
<dbReference type="RefSeq" id="WP_210802675.1">
    <property type="nucleotide sequence ID" value="NZ_JAGQDE010000011.1"/>
</dbReference>
<dbReference type="EMBL" id="JAGQDE010000011">
    <property type="protein sequence ID" value="MBQ0959998.1"/>
    <property type="molecule type" value="Genomic_DNA"/>
</dbReference>
<feature type="chain" id="PRO_5037830090" description="Pectinacetylesterase" evidence="1">
    <location>
        <begin position="31"/>
        <end position="451"/>
    </location>
</feature>
<dbReference type="AlphaFoldDB" id="A0A941BKK4"/>
<reference evidence="2" key="1">
    <citation type="submission" date="2021-04" db="EMBL/GenBank/DDBJ databases">
        <title>The genome sequence of Ideonella sp. 4Y11.</title>
        <authorList>
            <person name="Liu Y."/>
        </authorList>
    </citation>
    <scope>NUCLEOTIDE SEQUENCE</scope>
    <source>
        <strain evidence="2">4Y11</strain>
    </source>
</reference>
<evidence type="ECO:0000313" key="2">
    <source>
        <dbReference type="EMBL" id="MBQ0959998.1"/>
    </source>
</evidence>
<protein>
    <recommendedName>
        <fullName evidence="4">Pectinacetylesterase</fullName>
    </recommendedName>
</protein>
<evidence type="ECO:0000256" key="1">
    <source>
        <dbReference type="SAM" id="SignalP"/>
    </source>
</evidence>
<name>A0A941BKK4_9BURK</name>
<dbReference type="PANTHER" id="PTHR21562">
    <property type="entry name" value="NOTUM-RELATED"/>
    <property type="match status" value="1"/>
</dbReference>
<accession>A0A941BKK4</accession>
<keyword evidence="3" id="KW-1185">Reference proteome</keyword>
<keyword evidence="1" id="KW-0732">Signal</keyword>
<feature type="signal peptide" evidence="1">
    <location>
        <begin position="1"/>
        <end position="30"/>
    </location>
</feature>
<evidence type="ECO:0000313" key="3">
    <source>
        <dbReference type="Proteomes" id="UP000678374"/>
    </source>
</evidence>
<dbReference type="Proteomes" id="UP000678374">
    <property type="component" value="Unassembled WGS sequence"/>
</dbReference>
<proteinExistence type="predicted"/>